<reference evidence="3" key="1">
    <citation type="submission" date="2016-10" db="EMBL/GenBank/DDBJ databases">
        <authorList>
            <person name="de Groot N.N."/>
        </authorList>
    </citation>
    <scope>NUCLEOTIDE SEQUENCE [LARGE SCALE GENOMIC DNA]</scope>
    <source>
        <strain evidence="3">BP1-145</strain>
    </source>
</reference>
<name>A0A1H0H1N9_9BACT</name>
<dbReference type="EMBL" id="FNIW01000010">
    <property type="protein sequence ID" value="SDO13025.1"/>
    <property type="molecule type" value="Genomic_DNA"/>
</dbReference>
<dbReference type="AlphaFoldDB" id="A0A1H0H1N9"/>
<dbReference type="RefSeq" id="WP_091853577.1">
    <property type="nucleotide sequence ID" value="NZ_FNIW01000010.1"/>
</dbReference>
<feature type="compositionally biased region" description="Basic and acidic residues" evidence="1">
    <location>
        <begin position="53"/>
        <end position="72"/>
    </location>
</feature>
<feature type="compositionally biased region" description="Polar residues" evidence="1">
    <location>
        <begin position="27"/>
        <end position="36"/>
    </location>
</feature>
<protein>
    <submittedName>
        <fullName evidence="2">Uncharacterized protein</fullName>
    </submittedName>
</protein>
<dbReference type="Proteomes" id="UP000199134">
    <property type="component" value="Unassembled WGS sequence"/>
</dbReference>
<organism evidence="2 3">
    <name type="scientific">Prevotella communis</name>
    <dbReference type="NCBI Taxonomy" id="2913614"/>
    <lineage>
        <taxon>Bacteria</taxon>
        <taxon>Pseudomonadati</taxon>
        <taxon>Bacteroidota</taxon>
        <taxon>Bacteroidia</taxon>
        <taxon>Bacteroidales</taxon>
        <taxon>Prevotellaceae</taxon>
        <taxon>Prevotella</taxon>
    </lineage>
</organism>
<evidence type="ECO:0000256" key="1">
    <source>
        <dbReference type="SAM" id="MobiDB-lite"/>
    </source>
</evidence>
<accession>A0A1H0H1N9</accession>
<proteinExistence type="predicted"/>
<evidence type="ECO:0000313" key="2">
    <source>
        <dbReference type="EMBL" id="SDO13025.1"/>
    </source>
</evidence>
<comment type="caution">
    <text evidence="2">The sequence shown here is derived from an EMBL/GenBank/DDBJ whole genome shotgun (WGS) entry which is preliminary data.</text>
</comment>
<feature type="region of interest" description="Disordered" evidence="1">
    <location>
        <begin position="20"/>
        <end position="86"/>
    </location>
</feature>
<gene>
    <name evidence="2" type="ORF">SAMN04487900_11076</name>
</gene>
<sequence length="86" mass="10364">MDKEAKRIYNRKYYETHKGQIKAAQRLSPSTLTPASQEAHREASRNYYRRKKERETPEERQARLQKRRENYKNKKLSSVKPPEVNS</sequence>
<evidence type="ECO:0000313" key="3">
    <source>
        <dbReference type="Proteomes" id="UP000199134"/>
    </source>
</evidence>